<proteinExistence type="predicted"/>
<evidence type="ECO:0000313" key="1">
    <source>
        <dbReference type="EMBL" id="MBX3892978.1"/>
    </source>
</evidence>
<sequence>MRPMPSMNVGVRIVDDPATLKWAQRCRFSAPGGEPKFPSMEDESFAFSQLGIRVEEEQPR</sequence>
<name>A0A9Q2C387_RALPI</name>
<accession>A0A9Q2C387</accession>
<gene>
    <name evidence="1" type="ORF">DEE74_24215</name>
</gene>
<dbReference type="AlphaFoldDB" id="A0A9Q2C387"/>
<reference evidence="1" key="1">
    <citation type="submission" date="2018-06" db="EMBL/GenBank/DDBJ databases">
        <authorList>
            <person name="O'Rourke A."/>
        </authorList>
    </citation>
    <scope>NUCLEOTIDE SEQUENCE</scope>
    <source>
        <strain evidence="1">132550021-3</strain>
    </source>
</reference>
<evidence type="ECO:0000313" key="2">
    <source>
        <dbReference type="Proteomes" id="UP001199322"/>
    </source>
</evidence>
<organism evidence="1 2">
    <name type="scientific">Ralstonia pickettii</name>
    <name type="common">Burkholderia pickettii</name>
    <dbReference type="NCBI Taxonomy" id="329"/>
    <lineage>
        <taxon>Bacteria</taxon>
        <taxon>Pseudomonadati</taxon>
        <taxon>Pseudomonadota</taxon>
        <taxon>Betaproteobacteria</taxon>
        <taxon>Burkholderiales</taxon>
        <taxon>Burkholderiaceae</taxon>
        <taxon>Ralstonia</taxon>
    </lineage>
</organism>
<protein>
    <submittedName>
        <fullName evidence="1">Uncharacterized protein</fullName>
    </submittedName>
</protein>
<comment type="caution">
    <text evidence="1">The sequence shown here is derived from an EMBL/GenBank/DDBJ whole genome shotgun (WGS) entry which is preliminary data.</text>
</comment>
<dbReference type="EMBL" id="QGBI01000032">
    <property type="protein sequence ID" value="MBX3892978.1"/>
    <property type="molecule type" value="Genomic_DNA"/>
</dbReference>
<dbReference type="Proteomes" id="UP001199322">
    <property type="component" value="Unassembled WGS sequence"/>
</dbReference>